<dbReference type="Proteomes" id="UP000199302">
    <property type="component" value="Unassembled WGS sequence"/>
</dbReference>
<keyword evidence="2" id="KW-1003">Cell membrane</keyword>
<feature type="transmembrane region" description="Helical" evidence="8">
    <location>
        <begin position="156"/>
        <end position="177"/>
    </location>
</feature>
<reference evidence="10 11" key="1">
    <citation type="submission" date="2016-10" db="EMBL/GenBank/DDBJ databases">
        <authorList>
            <person name="de Groot N.N."/>
        </authorList>
    </citation>
    <scope>NUCLEOTIDE SEQUENCE [LARGE SCALE GENOMIC DNA]</scope>
    <source>
        <strain evidence="11">KMM 9023,NRIC 0796,JCM 17311,KCTC 23692</strain>
    </source>
</reference>
<feature type="transmembrane region" description="Helical" evidence="8">
    <location>
        <begin position="356"/>
        <end position="372"/>
    </location>
</feature>
<keyword evidence="6 8" id="KW-1133">Transmembrane helix</keyword>
<feature type="transmembrane region" description="Helical" evidence="8">
    <location>
        <begin position="517"/>
        <end position="538"/>
    </location>
</feature>
<evidence type="ECO:0000256" key="5">
    <source>
        <dbReference type="ARBA" id="ARBA00022801"/>
    </source>
</evidence>
<accession>A0A1I6ENU1</accession>
<evidence type="ECO:0000256" key="3">
    <source>
        <dbReference type="ARBA" id="ARBA00022670"/>
    </source>
</evidence>
<feature type="transmembrane region" description="Helical" evidence="8">
    <location>
        <begin position="189"/>
        <end position="207"/>
    </location>
</feature>
<dbReference type="Pfam" id="PF02517">
    <property type="entry name" value="Rce1-like"/>
    <property type="match status" value="1"/>
</dbReference>
<organism evidence="10 11">
    <name type="scientific">Poseidonocella sedimentorum</name>
    <dbReference type="NCBI Taxonomy" id="871652"/>
    <lineage>
        <taxon>Bacteria</taxon>
        <taxon>Pseudomonadati</taxon>
        <taxon>Pseudomonadota</taxon>
        <taxon>Alphaproteobacteria</taxon>
        <taxon>Rhodobacterales</taxon>
        <taxon>Roseobacteraceae</taxon>
        <taxon>Poseidonocella</taxon>
    </lineage>
</organism>
<evidence type="ECO:0000313" key="11">
    <source>
        <dbReference type="Proteomes" id="UP000199302"/>
    </source>
</evidence>
<feature type="transmembrane region" description="Helical" evidence="8">
    <location>
        <begin position="405"/>
        <end position="423"/>
    </location>
</feature>
<dbReference type="GO" id="GO:0005886">
    <property type="term" value="C:plasma membrane"/>
    <property type="evidence" value="ECO:0007669"/>
    <property type="project" value="UniProtKB-SubCell"/>
</dbReference>
<dbReference type="OrthoDB" id="8451928at2"/>
<keyword evidence="4 8" id="KW-0812">Transmembrane</keyword>
<feature type="transmembrane region" description="Helical" evidence="8">
    <location>
        <begin position="12"/>
        <end position="35"/>
    </location>
</feature>
<sequence length="544" mass="57199">MATDMPISDGPAPASALVLAGALLVAELALIAMVYKHGIDFTCHLNWPGVACRAANASMLSLYGLAAVLCFFALLTPAPIRALLAEAGQAGRWPLGLSLVGLAICMIPVAFLREGDGTSTLRLTFGFWVPGFALLLGGMLRYVAPPRRWRALWAGHGWTLLAIGLAGVAAPQLAIAVRPLWNLESISGLTFAAVSALVQSLGYEVGADPATRVIGAEGFFINVAPVCSGIEGLALVTLFSTIFFVLFRAELRFPHALLIYPVGLAVSMVLNVVRISALLILGIEGFPELAVGGFHSHAGWLMFTLVAIGIVITARSVPALQKFPATRSATGPTTGPTAAPALAPPPLLRDPQAARILPFAIFMLSALLAQAFSTAPGVVYPLRALAMAAALFAFRHVLPPRPATLPLPALAVGAAIGIGWVALPYPVDDPTPSYAGLTGLWLMGWMVLRAAGTILLVPVIEELFFRDYLDGKLRPRVGPVLAALVTAGLFAALHDRWIEAFAAGLALSWVMRRRGEVWDAIAAHALANAIVFAAALATGRMHII</sequence>
<dbReference type="InterPro" id="IPR014346">
    <property type="entry name" value="Prenyl_protease-related"/>
</dbReference>
<feature type="transmembrane region" description="Helical" evidence="8">
    <location>
        <begin position="125"/>
        <end position="144"/>
    </location>
</feature>
<keyword evidence="11" id="KW-1185">Reference proteome</keyword>
<comment type="subcellular location">
    <subcellularLocation>
        <location evidence="1">Cell membrane</location>
        <topology evidence="1">Multi-pass membrane protein</topology>
    </subcellularLocation>
</comment>
<protein>
    <recommendedName>
        <fullName evidence="9">CAAX prenyl protease 2/Lysostaphin resistance protein A-like domain-containing protein</fullName>
    </recommendedName>
</protein>
<evidence type="ECO:0000259" key="9">
    <source>
        <dbReference type="Pfam" id="PF02517"/>
    </source>
</evidence>
<dbReference type="InterPro" id="IPR019127">
    <property type="entry name" value="Exosortase"/>
</dbReference>
<evidence type="ECO:0000256" key="1">
    <source>
        <dbReference type="ARBA" id="ARBA00004651"/>
    </source>
</evidence>
<dbReference type="NCBIfam" id="TIGR03008">
    <property type="entry name" value="pepcterm_CAAX"/>
    <property type="match status" value="1"/>
</dbReference>
<dbReference type="GO" id="GO:0080120">
    <property type="term" value="P:CAAX-box protein maturation"/>
    <property type="evidence" value="ECO:0007669"/>
    <property type="project" value="UniProtKB-ARBA"/>
</dbReference>
<dbReference type="NCBIfam" id="TIGR04178">
    <property type="entry name" value="exo_archaeo"/>
    <property type="match status" value="1"/>
</dbReference>
<feature type="transmembrane region" description="Helical" evidence="8">
    <location>
        <begin position="477"/>
        <end position="497"/>
    </location>
</feature>
<gene>
    <name evidence="10" type="ORF">SAMN04515673_11614</name>
</gene>
<feature type="transmembrane region" description="Helical" evidence="8">
    <location>
        <begin position="95"/>
        <end position="113"/>
    </location>
</feature>
<feature type="transmembrane region" description="Helical" evidence="8">
    <location>
        <begin position="219"/>
        <end position="246"/>
    </location>
</feature>
<feature type="domain" description="CAAX prenyl protease 2/Lysostaphin resistance protein A-like" evidence="9">
    <location>
        <begin position="445"/>
        <end position="530"/>
    </location>
</feature>
<dbReference type="AlphaFoldDB" id="A0A1I6ENU1"/>
<keyword evidence="5" id="KW-0378">Hydrolase</keyword>
<proteinExistence type="predicted"/>
<dbReference type="GO" id="GO:0006508">
    <property type="term" value="P:proteolysis"/>
    <property type="evidence" value="ECO:0007669"/>
    <property type="project" value="UniProtKB-KW"/>
</dbReference>
<dbReference type="STRING" id="871652.SAMN04515673_11614"/>
<evidence type="ECO:0000256" key="2">
    <source>
        <dbReference type="ARBA" id="ARBA00022475"/>
    </source>
</evidence>
<dbReference type="GO" id="GO:0004175">
    <property type="term" value="F:endopeptidase activity"/>
    <property type="evidence" value="ECO:0007669"/>
    <property type="project" value="UniProtKB-ARBA"/>
</dbReference>
<feature type="transmembrane region" description="Helical" evidence="8">
    <location>
        <begin position="298"/>
        <end position="317"/>
    </location>
</feature>
<name>A0A1I6ENU1_9RHOB</name>
<keyword evidence="3" id="KW-0645">Protease</keyword>
<evidence type="ECO:0000256" key="8">
    <source>
        <dbReference type="SAM" id="Phobius"/>
    </source>
</evidence>
<dbReference type="Pfam" id="PF09721">
    <property type="entry name" value="Exosortase_EpsH"/>
    <property type="match status" value="1"/>
</dbReference>
<dbReference type="EMBL" id="FOYI01000016">
    <property type="protein sequence ID" value="SFR19251.1"/>
    <property type="molecule type" value="Genomic_DNA"/>
</dbReference>
<dbReference type="InterPro" id="IPR026392">
    <property type="entry name" value="Exo/Archaeosortase_dom"/>
</dbReference>
<evidence type="ECO:0000313" key="10">
    <source>
        <dbReference type="EMBL" id="SFR19251.1"/>
    </source>
</evidence>
<evidence type="ECO:0000256" key="7">
    <source>
        <dbReference type="ARBA" id="ARBA00023136"/>
    </source>
</evidence>
<keyword evidence="7 8" id="KW-0472">Membrane</keyword>
<feature type="transmembrane region" description="Helical" evidence="8">
    <location>
        <begin position="258"/>
        <end position="283"/>
    </location>
</feature>
<dbReference type="RefSeq" id="WP_092082465.1">
    <property type="nucleotide sequence ID" value="NZ_FOYI01000016.1"/>
</dbReference>
<dbReference type="InterPro" id="IPR003675">
    <property type="entry name" value="Rce1/LyrA-like_dom"/>
</dbReference>
<feature type="transmembrane region" description="Helical" evidence="8">
    <location>
        <begin position="443"/>
        <end position="465"/>
    </location>
</feature>
<feature type="transmembrane region" description="Helical" evidence="8">
    <location>
        <begin position="378"/>
        <end position="398"/>
    </location>
</feature>
<dbReference type="InterPro" id="IPR026420">
    <property type="entry name" value="Exo_VPEID"/>
</dbReference>
<evidence type="ECO:0000256" key="4">
    <source>
        <dbReference type="ARBA" id="ARBA00022692"/>
    </source>
</evidence>
<feature type="transmembrane region" description="Helical" evidence="8">
    <location>
        <begin position="55"/>
        <end position="75"/>
    </location>
</feature>
<dbReference type="NCBIfam" id="TIGR04162">
    <property type="entry name" value="exo_VPEID"/>
    <property type="match status" value="1"/>
</dbReference>
<evidence type="ECO:0000256" key="6">
    <source>
        <dbReference type="ARBA" id="ARBA00022989"/>
    </source>
</evidence>